<evidence type="ECO:0000313" key="4">
    <source>
        <dbReference type="Proteomes" id="UP000305778"/>
    </source>
</evidence>
<accession>A0A4U0SMT3</accession>
<dbReference type="SUPFAM" id="SSF50475">
    <property type="entry name" value="FMN-binding split barrel"/>
    <property type="match status" value="1"/>
</dbReference>
<dbReference type="EMBL" id="SUMC01000009">
    <property type="protein sequence ID" value="TKA11264.1"/>
    <property type="molecule type" value="Genomic_DNA"/>
</dbReference>
<evidence type="ECO:0000256" key="1">
    <source>
        <dbReference type="ARBA" id="ARBA00023002"/>
    </source>
</evidence>
<dbReference type="GO" id="GO:0070967">
    <property type="term" value="F:coenzyme F420 binding"/>
    <property type="evidence" value="ECO:0007669"/>
    <property type="project" value="TreeGrafter"/>
</dbReference>
<dbReference type="Proteomes" id="UP000305778">
    <property type="component" value="Unassembled WGS sequence"/>
</dbReference>
<proteinExistence type="predicted"/>
<dbReference type="PANTHER" id="PTHR35176">
    <property type="entry name" value="HEME OXYGENASE HI_0854-RELATED"/>
    <property type="match status" value="1"/>
</dbReference>
<dbReference type="InterPro" id="IPR011576">
    <property type="entry name" value="Pyridox_Oxase_N"/>
</dbReference>
<dbReference type="InterPro" id="IPR019920">
    <property type="entry name" value="F420-binding_dom_put"/>
</dbReference>
<comment type="caution">
    <text evidence="3">The sequence shown here is derived from an EMBL/GenBank/DDBJ whole genome shotgun (WGS) entry which is preliminary data.</text>
</comment>
<keyword evidence="1" id="KW-0560">Oxidoreductase</keyword>
<dbReference type="GO" id="GO:0005829">
    <property type="term" value="C:cytosol"/>
    <property type="evidence" value="ECO:0007669"/>
    <property type="project" value="TreeGrafter"/>
</dbReference>
<organism evidence="3 4">
    <name type="scientific">Actinacidiphila oryziradicis</name>
    <dbReference type="NCBI Taxonomy" id="2571141"/>
    <lineage>
        <taxon>Bacteria</taxon>
        <taxon>Bacillati</taxon>
        <taxon>Actinomycetota</taxon>
        <taxon>Actinomycetes</taxon>
        <taxon>Kitasatosporales</taxon>
        <taxon>Streptomycetaceae</taxon>
        <taxon>Actinacidiphila</taxon>
    </lineage>
</organism>
<feature type="domain" description="Pyridoxamine 5'-phosphate oxidase N-terminal" evidence="2">
    <location>
        <begin position="11"/>
        <end position="129"/>
    </location>
</feature>
<reference evidence="3 4" key="1">
    <citation type="submission" date="2019-04" db="EMBL/GenBank/DDBJ databases">
        <title>Streptomyces oryziradicis sp. nov., a novel actinomycete isolated from rhizosphere soil of rice (Oryza sativa L.).</title>
        <authorList>
            <person name="Li C."/>
        </authorList>
    </citation>
    <scope>NUCLEOTIDE SEQUENCE [LARGE SCALE GENOMIC DNA]</scope>
    <source>
        <strain evidence="3 4">NEAU-C40</strain>
    </source>
</reference>
<dbReference type="OrthoDB" id="4551790at2"/>
<keyword evidence="4" id="KW-1185">Reference proteome</keyword>
<dbReference type="RefSeq" id="WP_136723677.1">
    <property type="nucleotide sequence ID" value="NZ_SUMC01000009.1"/>
</dbReference>
<dbReference type="Gene3D" id="2.30.110.10">
    <property type="entry name" value="Electron Transport, Fmn-binding Protein, Chain A"/>
    <property type="match status" value="1"/>
</dbReference>
<evidence type="ECO:0000259" key="2">
    <source>
        <dbReference type="Pfam" id="PF01243"/>
    </source>
</evidence>
<evidence type="ECO:0000313" key="3">
    <source>
        <dbReference type="EMBL" id="TKA11264.1"/>
    </source>
</evidence>
<protein>
    <submittedName>
        <fullName evidence="3">TIGR03618 family F420-dependent PPOX class oxidoreductase</fullName>
    </submittedName>
</protein>
<sequence length="138" mass="14670">MAINPRDPGPAYLAFWRTYHLCTLTTHRPDGSPHVVPVGVTYDPDAGLARIITNKGSRKVAHILAAGPEGAQVAVCQVDGGYWATLEGTATVSADPAAVADAVRRYAERYGRTPGPNPDRVVIEIALTRAMGRAPELP</sequence>
<dbReference type="InterPro" id="IPR012349">
    <property type="entry name" value="Split_barrel_FMN-bd"/>
</dbReference>
<dbReference type="NCBIfam" id="TIGR03618">
    <property type="entry name" value="Rv1155_F420"/>
    <property type="match status" value="1"/>
</dbReference>
<dbReference type="PANTHER" id="PTHR35176:SF1">
    <property type="entry name" value="F420H(2)-DEPENDENT BILIVERDIN REDUCTASE"/>
    <property type="match status" value="1"/>
</dbReference>
<gene>
    <name evidence="3" type="ORF">FCI23_13060</name>
</gene>
<dbReference type="Pfam" id="PF01243">
    <property type="entry name" value="PNPOx_N"/>
    <property type="match status" value="1"/>
</dbReference>
<name>A0A4U0SMT3_9ACTN</name>
<dbReference type="GO" id="GO:0016627">
    <property type="term" value="F:oxidoreductase activity, acting on the CH-CH group of donors"/>
    <property type="evidence" value="ECO:0007669"/>
    <property type="project" value="TreeGrafter"/>
</dbReference>
<dbReference type="InterPro" id="IPR052019">
    <property type="entry name" value="F420H2_bilvrd_red/Heme_oxyg"/>
</dbReference>
<dbReference type="AlphaFoldDB" id="A0A4U0SMT3"/>